<dbReference type="InterPro" id="IPR042099">
    <property type="entry name" value="ANL_N_sf"/>
</dbReference>
<dbReference type="Gene3D" id="3.40.50.12780">
    <property type="entry name" value="N-terminal domain of ligase-like"/>
    <property type="match status" value="1"/>
</dbReference>
<evidence type="ECO:0000256" key="1">
    <source>
        <dbReference type="ARBA" id="ARBA00022450"/>
    </source>
</evidence>
<dbReference type="InterPro" id="IPR051414">
    <property type="entry name" value="Adenylate-forming_Reductase"/>
</dbReference>
<dbReference type="Pfam" id="PF07993">
    <property type="entry name" value="NAD_binding_4"/>
    <property type="match status" value="1"/>
</dbReference>
<keyword evidence="7" id="KW-1185">Reference proteome</keyword>
<dbReference type="InterPro" id="IPR013120">
    <property type="entry name" value="FAR_NAD-bd"/>
</dbReference>
<dbReference type="Pfam" id="PF00501">
    <property type="entry name" value="AMP-binding"/>
    <property type="match status" value="1"/>
</dbReference>
<comment type="caution">
    <text evidence="6">The sequence shown here is derived from an EMBL/GenBank/DDBJ whole genome shotgun (WGS) entry which is preliminary data.</text>
</comment>
<evidence type="ECO:0000313" key="7">
    <source>
        <dbReference type="Proteomes" id="UP000799776"/>
    </source>
</evidence>
<dbReference type="Pfam" id="PF00550">
    <property type="entry name" value="PP-binding"/>
    <property type="match status" value="1"/>
</dbReference>
<dbReference type="InterPro" id="IPR000873">
    <property type="entry name" value="AMP-dep_synth/lig_dom"/>
</dbReference>
<dbReference type="InterPro" id="IPR020845">
    <property type="entry name" value="AMP-binding_CS"/>
</dbReference>
<dbReference type="PROSITE" id="PS00455">
    <property type="entry name" value="AMP_BINDING"/>
    <property type="match status" value="1"/>
</dbReference>
<accession>A0A9P4I4B9</accession>
<dbReference type="Gene3D" id="1.10.1200.10">
    <property type="entry name" value="ACP-like"/>
    <property type="match status" value="1"/>
</dbReference>
<dbReference type="Proteomes" id="UP000799776">
    <property type="component" value="Unassembled WGS sequence"/>
</dbReference>
<dbReference type="InterPro" id="IPR009081">
    <property type="entry name" value="PP-bd_ACP"/>
</dbReference>
<dbReference type="EMBL" id="ML978711">
    <property type="protein sequence ID" value="KAF2091877.1"/>
    <property type="molecule type" value="Genomic_DNA"/>
</dbReference>
<keyword evidence="1" id="KW-0596">Phosphopantetheine</keyword>
<evidence type="ECO:0000259" key="3">
    <source>
        <dbReference type="Pfam" id="PF00501"/>
    </source>
</evidence>
<dbReference type="Pfam" id="PF23562">
    <property type="entry name" value="AMP-binding_C_3"/>
    <property type="match status" value="1"/>
</dbReference>
<dbReference type="AlphaFoldDB" id="A0A9P4I4B9"/>
<dbReference type="PANTHER" id="PTHR43439:SF2">
    <property type="entry name" value="ENZYME, PUTATIVE (JCVI)-RELATED"/>
    <property type="match status" value="1"/>
</dbReference>
<gene>
    <name evidence="6" type="ORF">K490DRAFT_32367</name>
</gene>
<sequence length="1029" mass="113692">MTHRVDQIAAATPERLWASIPATTDISGSWTNYTFADFARAVNSLSSWIEKNIGLGQARETVAYVGVTDLRYALVMLACMKTNHKALFLSLRNSDEGQISLIQRTNCTAFLHSESMESHVKVAQKASASLKTFQIPSMEELLSDPAGTQTFQSHGNEGLHEEVLVLHTSGSTGIPKPIFVTNGWIDSLEHNKYGPIPGGRVTGIESFLKEGTTMVALVPFFHTMGVICMLRSIIAGPIVVPRAGQTNNAILANKILSHKKPYGAIFPPAILEEMVETQEGLDAVSSAQYIWFGGAPLSQDAGDKACKLTNLVAIIGSTEANLLTNLQAEHIEDWNYFEWAESSGTVMEDAGDGLCEQVIKPIVDQRYQGVFYTFPDIKEWRTKDLFEPHPTKPNLWKYKGRRDDVIVFSNGEKFNPVSFEKHVENHPLVRGALVVGEQRFQAGLIVEPDWTKVPHNKDLSDLLEAVWPAVEEANRDAPAHCQVWKSKVAFTKPEKPFVRAPKGSIIRRQTVKAYATEIDALYSHEGFDDKLPKFDRDADFTGIRNFLRQAFELTLPGFKGNVSNDTDIFSLGVDSLQVMALSSSLSHAMKSDSDSHSAAILPRDIYGNPTVTKLAMSLQQKISGKGGDGVSREQKIMNMIEKYTADLPENVSSIPAPPAKQTVVLTGSTGSLGNYTLSNLIANPDVEKIYAMNRSDAEERQRKGFAERNAPADFSKVTFLKTDFSQARFGLSQEIYQQLLNSVTIFIHNAWAVDFNLSLESYESTHIAGTRRVVDFSLQSKYRAHINFISSIASVGAWAFVGTGPVPEADLDNPAVSLPQGYGEGKFVTSRILAIAAQRSGVPSTVFRCGQLAGSRLEGGVWNRHEWLPSIVNTSKAMAMLPRNLGNQDLIDWVPMDAAAGTVVDGALYRTKNHAEQRFDVFHVVNPRTNKWEILTPPIRDYFAGQGINVEMVDFSHWLSELKKTPLTPEEIEKKPGIKIADFYEGLNMEGGALPPMATVHTCEASETLRTLGAVDVHLMANWLKQWKF</sequence>
<dbReference type="SUPFAM" id="SSF56801">
    <property type="entry name" value="Acetyl-CoA synthetase-like"/>
    <property type="match status" value="1"/>
</dbReference>
<protein>
    <submittedName>
        <fullName evidence="6">Acetyl-CoA synthetase-like protein</fullName>
    </submittedName>
</protein>
<reference evidence="6" key="1">
    <citation type="journal article" date="2020" name="Stud. Mycol.">
        <title>101 Dothideomycetes genomes: a test case for predicting lifestyles and emergence of pathogens.</title>
        <authorList>
            <person name="Haridas S."/>
            <person name="Albert R."/>
            <person name="Binder M."/>
            <person name="Bloem J."/>
            <person name="Labutti K."/>
            <person name="Salamov A."/>
            <person name="Andreopoulos B."/>
            <person name="Baker S."/>
            <person name="Barry K."/>
            <person name="Bills G."/>
            <person name="Bluhm B."/>
            <person name="Cannon C."/>
            <person name="Castanera R."/>
            <person name="Culley D."/>
            <person name="Daum C."/>
            <person name="Ezra D."/>
            <person name="Gonzalez J."/>
            <person name="Henrissat B."/>
            <person name="Kuo A."/>
            <person name="Liang C."/>
            <person name="Lipzen A."/>
            <person name="Lutzoni F."/>
            <person name="Magnuson J."/>
            <person name="Mondo S."/>
            <person name="Nolan M."/>
            <person name="Ohm R."/>
            <person name="Pangilinan J."/>
            <person name="Park H.-J."/>
            <person name="Ramirez L."/>
            <person name="Alfaro M."/>
            <person name="Sun H."/>
            <person name="Tritt A."/>
            <person name="Yoshinaga Y."/>
            <person name="Zwiers L.-H."/>
            <person name="Turgeon B."/>
            <person name="Goodwin S."/>
            <person name="Spatafora J."/>
            <person name="Crous P."/>
            <person name="Grigoriev I."/>
        </authorList>
    </citation>
    <scope>NUCLEOTIDE SEQUENCE</scope>
    <source>
        <strain evidence="6">CBS 121410</strain>
    </source>
</reference>
<evidence type="ECO:0000259" key="4">
    <source>
        <dbReference type="Pfam" id="PF00550"/>
    </source>
</evidence>
<feature type="domain" description="AMP-dependent synthetase/ligase" evidence="3">
    <location>
        <begin position="22"/>
        <end position="334"/>
    </location>
</feature>
<dbReference type="InterPro" id="IPR036736">
    <property type="entry name" value="ACP-like_sf"/>
</dbReference>
<evidence type="ECO:0000256" key="2">
    <source>
        <dbReference type="ARBA" id="ARBA00022553"/>
    </source>
</evidence>
<evidence type="ECO:0000259" key="5">
    <source>
        <dbReference type="Pfam" id="PF07993"/>
    </source>
</evidence>
<dbReference type="SUPFAM" id="SSF51735">
    <property type="entry name" value="NAD(P)-binding Rossmann-fold domains"/>
    <property type="match status" value="1"/>
</dbReference>
<feature type="domain" description="Carrier" evidence="4">
    <location>
        <begin position="562"/>
        <end position="614"/>
    </location>
</feature>
<name>A0A9P4I4B9_9PEZI</name>
<evidence type="ECO:0000313" key="6">
    <source>
        <dbReference type="EMBL" id="KAF2091877.1"/>
    </source>
</evidence>
<feature type="domain" description="Thioester reductase (TE)" evidence="5">
    <location>
        <begin position="665"/>
        <end position="900"/>
    </location>
</feature>
<keyword evidence="2" id="KW-0597">Phosphoprotein</keyword>
<dbReference type="InterPro" id="IPR036291">
    <property type="entry name" value="NAD(P)-bd_dom_sf"/>
</dbReference>
<proteinExistence type="predicted"/>
<dbReference type="PROSITE" id="PS00012">
    <property type="entry name" value="PHOSPHOPANTETHEINE"/>
    <property type="match status" value="1"/>
</dbReference>
<organism evidence="6 7">
    <name type="scientific">Saccharata proteae CBS 121410</name>
    <dbReference type="NCBI Taxonomy" id="1314787"/>
    <lineage>
        <taxon>Eukaryota</taxon>
        <taxon>Fungi</taxon>
        <taxon>Dikarya</taxon>
        <taxon>Ascomycota</taxon>
        <taxon>Pezizomycotina</taxon>
        <taxon>Dothideomycetes</taxon>
        <taxon>Dothideomycetes incertae sedis</taxon>
        <taxon>Botryosphaeriales</taxon>
        <taxon>Saccharataceae</taxon>
        <taxon>Saccharata</taxon>
    </lineage>
</organism>
<dbReference type="OrthoDB" id="429813at2759"/>
<dbReference type="InterPro" id="IPR006162">
    <property type="entry name" value="Ppantetheine_attach_site"/>
</dbReference>
<dbReference type="PANTHER" id="PTHR43439">
    <property type="entry name" value="PHENYLACETATE-COENZYME A LIGASE"/>
    <property type="match status" value="1"/>
</dbReference>
<dbReference type="Gene3D" id="3.40.50.720">
    <property type="entry name" value="NAD(P)-binding Rossmann-like Domain"/>
    <property type="match status" value="1"/>
</dbReference>